<dbReference type="Proteomes" id="UP000886595">
    <property type="component" value="Unassembled WGS sequence"/>
</dbReference>
<reference evidence="1 2" key="1">
    <citation type="submission" date="2020-02" db="EMBL/GenBank/DDBJ databases">
        <authorList>
            <person name="Ma Q."/>
            <person name="Huang Y."/>
            <person name="Song X."/>
            <person name="Pei D."/>
        </authorList>
    </citation>
    <scope>NUCLEOTIDE SEQUENCE [LARGE SCALE GENOMIC DNA]</scope>
    <source>
        <strain evidence="1">Sxm20200214</strain>
        <tissue evidence="1">Leaf</tissue>
    </source>
</reference>
<keyword evidence="2" id="KW-1185">Reference proteome</keyword>
<protein>
    <submittedName>
        <fullName evidence="1">Uncharacterized protein</fullName>
    </submittedName>
</protein>
<evidence type="ECO:0000313" key="2">
    <source>
        <dbReference type="Proteomes" id="UP000886595"/>
    </source>
</evidence>
<name>A0A8X7QD45_BRACI</name>
<comment type="caution">
    <text evidence="1">The sequence shown here is derived from an EMBL/GenBank/DDBJ whole genome shotgun (WGS) entry which is preliminary data.</text>
</comment>
<gene>
    <name evidence="1" type="ORF">Bca52824_062567</name>
</gene>
<dbReference type="Pfam" id="PF05212">
    <property type="entry name" value="DUF707"/>
    <property type="match status" value="1"/>
</dbReference>
<dbReference type="PANTHER" id="PTHR31210">
    <property type="entry name" value="OS06G0731900 PROTEIN"/>
    <property type="match status" value="1"/>
</dbReference>
<evidence type="ECO:0000313" key="1">
    <source>
        <dbReference type="EMBL" id="KAG2268012.1"/>
    </source>
</evidence>
<sequence>MTCSLPANSRGLGRLHFSPQFSDCLSLRPPTLLNYVFNALHGTTFDLAVEVLVELVTRHEDLPQVLGRGSAKTLHLGNFLKFIVSFWFLTTEAITSIAALATPWKNQFKVLSWSTKKINFPSSILPSVDIAYVEDETPETLSETLLHTWSSRTPLHGANRFSEDLFTLVLFHYDGRTTEWDQYEWSKRAIHVSVPKQTKWWYAKRFLHPDIVAPYDYIFIWDEDLGLEHFSAEECVSFLISINAEECVSFTHLRVVSIFCR</sequence>
<dbReference type="AlphaFoldDB" id="A0A8X7QD45"/>
<dbReference type="OrthoDB" id="9985979at2759"/>
<dbReference type="InterPro" id="IPR007877">
    <property type="entry name" value="DUF707"/>
</dbReference>
<proteinExistence type="predicted"/>
<dbReference type="EMBL" id="JAAMPC010000013">
    <property type="protein sequence ID" value="KAG2268012.1"/>
    <property type="molecule type" value="Genomic_DNA"/>
</dbReference>
<dbReference type="PANTHER" id="PTHR31210:SF64">
    <property type="entry name" value="PROTEIN, PUTATIVE (DUF707)-RELATED"/>
    <property type="match status" value="1"/>
</dbReference>
<organism evidence="1 2">
    <name type="scientific">Brassica carinata</name>
    <name type="common">Ethiopian mustard</name>
    <name type="synonym">Abyssinian cabbage</name>
    <dbReference type="NCBI Taxonomy" id="52824"/>
    <lineage>
        <taxon>Eukaryota</taxon>
        <taxon>Viridiplantae</taxon>
        <taxon>Streptophyta</taxon>
        <taxon>Embryophyta</taxon>
        <taxon>Tracheophyta</taxon>
        <taxon>Spermatophyta</taxon>
        <taxon>Magnoliopsida</taxon>
        <taxon>eudicotyledons</taxon>
        <taxon>Gunneridae</taxon>
        <taxon>Pentapetalae</taxon>
        <taxon>rosids</taxon>
        <taxon>malvids</taxon>
        <taxon>Brassicales</taxon>
        <taxon>Brassicaceae</taxon>
        <taxon>Brassiceae</taxon>
        <taxon>Brassica</taxon>
    </lineage>
</organism>
<accession>A0A8X7QD45</accession>